<evidence type="ECO:0000313" key="12">
    <source>
        <dbReference type="Proteomes" id="UP000523821"/>
    </source>
</evidence>
<dbReference type="Gene3D" id="1.10.287.130">
    <property type="match status" value="1"/>
</dbReference>
<evidence type="ECO:0000256" key="2">
    <source>
        <dbReference type="ARBA" id="ARBA00012438"/>
    </source>
</evidence>
<keyword evidence="3" id="KW-0597">Phosphoprotein</keyword>
<sequence>MRTPEMPGAGSADQRRIQRARAVLALRSSAATGVAPDLPGAPQPLGPVGDHAVLRSERAGILGEGALLPVGPLVETAPAEAVKMLAHELRQPLGAITNLAGAALNAIEAQAASLKRLQDLLVAIRKEAQRAADIVRSATEPANGGPEAGAGDVLEAIDAVIARLRPALAETVVDLEFERPATVPAVRGSQTLLEQVLHNVIANAVEEMVNVPLWTRRLTVRVAQEPAGTVRVDIGDTGRGIPESLGARIFEPLVSGKATGRGLGLHVVRTLLQRVGGAIEARPCEGRGTVFSIQLAPAQ</sequence>
<feature type="domain" description="Histidine kinase" evidence="10">
    <location>
        <begin position="84"/>
        <end position="299"/>
    </location>
</feature>
<evidence type="ECO:0000256" key="9">
    <source>
        <dbReference type="SAM" id="Coils"/>
    </source>
</evidence>
<dbReference type="SUPFAM" id="SSF55874">
    <property type="entry name" value="ATPase domain of HSP90 chaperone/DNA topoisomerase II/histidine kinase"/>
    <property type="match status" value="1"/>
</dbReference>
<dbReference type="PANTHER" id="PTHR43065:SF10">
    <property type="entry name" value="PEROXIDE STRESS-ACTIVATED HISTIDINE KINASE MAK3"/>
    <property type="match status" value="1"/>
</dbReference>
<feature type="coiled-coil region" evidence="9">
    <location>
        <begin position="107"/>
        <end position="134"/>
    </location>
</feature>
<keyword evidence="9" id="KW-0175">Coiled coil</keyword>
<keyword evidence="5" id="KW-0547">Nucleotide-binding</keyword>
<keyword evidence="4" id="KW-0808">Transferase</keyword>
<dbReference type="InterPro" id="IPR005467">
    <property type="entry name" value="His_kinase_dom"/>
</dbReference>
<dbReference type="CDD" id="cd00082">
    <property type="entry name" value="HisKA"/>
    <property type="match status" value="1"/>
</dbReference>
<dbReference type="PROSITE" id="PS50109">
    <property type="entry name" value="HIS_KIN"/>
    <property type="match status" value="1"/>
</dbReference>
<dbReference type="InterPro" id="IPR004358">
    <property type="entry name" value="Sig_transdc_His_kin-like_C"/>
</dbReference>
<keyword evidence="6 11" id="KW-0418">Kinase</keyword>
<evidence type="ECO:0000313" key="11">
    <source>
        <dbReference type="EMBL" id="MBB5751372.1"/>
    </source>
</evidence>
<organism evidence="11 12">
    <name type="scientific">Prosthecomicrobium pneumaticum</name>
    <dbReference type="NCBI Taxonomy" id="81895"/>
    <lineage>
        <taxon>Bacteria</taxon>
        <taxon>Pseudomonadati</taxon>
        <taxon>Pseudomonadota</taxon>
        <taxon>Alphaproteobacteria</taxon>
        <taxon>Hyphomicrobiales</taxon>
        <taxon>Kaistiaceae</taxon>
        <taxon>Prosthecomicrobium</taxon>
    </lineage>
</organism>
<protein>
    <recommendedName>
        <fullName evidence="2">histidine kinase</fullName>
        <ecNumber evidence="2">2.7.13.3</ecNumber>
    </recommendedName>
</protein>
<evidence type="ECO:0000256" key="3">
    <source>
        <dbReference type="ARBA" id="ARBA00022553"/>
    </source>
</evidence>
<keyword evidence="8" id="KW-0902">Two-component regulatory system</keyword>
<evidence type="ECO:0000256" key="6">
    <source>
        <dbReference type="ARBA" id="ARBA00022777"/>
    </source>
</evidence>
<dbReference type="GO" id="GO:0005524">
    <property type="term" value="F:ATP binding"/>
    <property type="evidence" value="ECO:0007669"/>
    <property type="project" value="UniProtKB-KW"/>
</dbReference>
<dbReference type="AlphaFoldDB" id="A0A7W9CT56"/>
<dbReference type="InterPro" id="IPR003594">
    <property type="entry name" value="HATPase_dom"/>
</dbReference>
<dbReference type="Pfam" id="PF02518">
    <property type="entry name" value="HATPase_c"/>
    <property type="match status" value="1"/>
</dbReference>
<dbReference type="InterPro" id="IPR003661">
    <property type="entry name" value="HisK_dim/P_dom"/>
</dbReference>
<keyword evidence="12" id="KW-1185">Reference proteome</keyword>
<dbReference type="Gene3D" id="3.30.565.10">
    <property type="entry name" value="Histidine kinase-like ATPase, C-terminal domain"/>
    <property type="match status" value="1"/>
</dbReference>
<gene>
    <name evidence="11" type="ORF">GGQ63_000415</name>
</gene>
<name>A0A7W9CT56_9HYPH</name>
<dbReference type="InterPro" id="IPR036890">
    <property type="entry name" value="HATPase_C_sf"/>
</dbReference>
<evidence type="ECO:0000256" key="5">
    <source>
        <dbReference type="ARBA" id="ARBA00022741"/>
    </source>
</evidence>
<dbReference type="SMART" id="SM00388">
    <property type="entry name" value="HisKA"/>
    <property type="match status" value="1"/>
</dbReference>
<evidence type="ECO:0000256" key="8">
    <source>
        <dbReference type="ARBA" id="ARBA00023012"/>
    </source>
</evidence>
<dbReference type="Proteomes" id="UP000523821">
    <property type="component" value="Unassembled WGS sequence"/>
</dbReference>
<dbReference type="GO" id="GO:0000155">
    <property type="term" value="F:phosphorelay sensor kinase activity"/>
    <property type="evidence" value="ECO:0007669"/>
    <property type="project" value="InterPro"/>
</dbReference>
<dbReference type="PRINTS" id="PR00344">
    <property type="entry name" value="BCTRLSENSOR"/>
</dbReference>
<evidence type="ECO:0000259" key="10">
    <source>
        <dbReference type="PROSITE" id="PS50109"/>
    </source>
</evidence>
<proteinExistence type="predicted"/>
<dbReference type="EC" id="2.7.13.3" evidence="2"/>
<comment type="catalytic activity">
    <reaction evidence="1">
        <text>ATP + protein L-histidine = ADP + protein N-phospho-L-histidine.</text>
        <dbReference type="EC" id="2.7.13.3"/>
    </reaction>
</comment>
<dbReference type="Pfam" id="PF00512">
    <property type="entry name" value="HisKA"/>
    <property type="match status" value="1"/>
</dbReference>
<dbReference type="PANTHER" id="PTHR43065">
    <property type="entry name" value="SENSOR HISTIDINE KINASE"/>
    <property type="match status" value="1"/>
</dbReference>
<reference evidence="11 12" key="1">
    <citation type="submission" date="2020-08" db="EMBL/GenBank/DDBJ databases">
        <title>Genomic Encyclopedia of Type Strains, Phase IV (KMG-IV): sequencing the most valuable type-strain genomes for metagenomic binning, comparative biology and taxonomic classification.</title>
        <authorList>
            <person name="Goeker M."/>
        </authorList>
    </citation>
    <scope>NUCLEOTIDE SEQUENCE [LARGE SCALE GENOMIC DNA]</scope>
    <source>
        <strain evidence="11 12">DSM 16268</strain>
    </source>
</reference>
<keyword evidence="7" id="KW-0067">ATP-binding</keyword>
<dbReference type="SMART" id="SM00387">
    <property type="entry name" value="HATPase_c"/>
    <property type="match status" value="1"/>
</dbReference>
<evidence type="ECO:0000256" key="1">
    <source>
        <dbReference type="ARBA" id="ARBA00000085"/>
    </source>
</evidence>
<dbReference type="SUPFAM" id="SSF47384">
    <property type="entry name" value="Homodimeric domain of signal transducing histidine kinase"/>
    <property type="match status" value="1"/>
</dbReference>
<dbReference type="EMBL" id="JACHOO010000001">
    <property type="protein sequence ID" value="MBB5751372.1"/>
    <property type="molecule type" value="Genomic_DNA"/>
</dbReference>
<evidence type="ECO:0000256" key="7">
    <source>
        <dbReference type="ARBA" id="ARBA00022840"/>
    </source>
</evidence>
<dbReference type="InterPro" id="IPR036097">
    <property type="entry name" value="HisK_dim/P_sf"/>
</dbReference>
<comment type="caution">
    <text evidence="11">The sequence shown here is derived from an EMBL/GenBank/DDBJ whole genome shotgun (WGS) entry which is preliminary data.</text>
</comment>
<evidence type="ECO:0000256" key="4">
    <source>
        <dbReference type="ARBA" id="ARBA00022679"/>
    </source>
</evidence>
<accession>A0A7W9CT56</accession>
<dbReference type="RefSeq" id="WP_183851984.1">
    <property type="nucleotide sequence ID" value="NZ_JACHOO010000001.1"/>
</dbReference>